<feature type="transmembrane region" description="Helical" evidence="1">
    <location>
        <begin position="155"/>
        <end position="173"/>
    </location>
</feature>
<feature type="non-terminal residue" evidence="2">
    <location>
        <position position="231"/>
    </location>
</feature>
<dbReference type="EMBL" id="UINC01163081">
    <property type="protein sequence ID" value="SVD63196.1"/>
    <property type="molecule type" value="Genomic_DNA"/>
</dbReference>
<feature type="transmembrane region" description="Helical" evidence="1">
    <location>
        <begin position="31"/>
        <end position="50"/>
    </location>
</feature>
<protein>
    <recommendedName>
        <fullName evidence="3">Glycosyltransferase RgtA/B/C/D-like domain-containing protein</fullName>
    </recommendedName>
</protein>
<feature type="transmembrane region" description="Helical" evidence="1">
    <location>
        <begin position="71"/>
        <end position="89"/>
    </location>
</feature>
<evidence type="ECO:0008006" key="3">
    <source>
        <dbReference type="Google" id="ProtNLM"/>
    </source>
</evidence>
<feature type="transmembrane region" description="Helical" evidence="1">
    <location>
        <begin position="7"/>
        <end position="25"/>
    </location>
</feature>
<reference evidence="2" key="1">
    <citation type="submission" date="2018-05" db="EMBL/GenBank/DDBJ databases">
        <authorList>
            <person name="Lanie J.A."/>
            <person name="Ng W.-L."/>
            <person name="Kazmierczak K.M."/>
            <person name="Andrzejewski T.M."/>
            <person name="Davidsen T.M."/>
            <person name="Wayne K.J."/>
            <person name="Tettelin H."/>
            <person name="Glass J.I."/>
            <person name="Rusch D."/>
            <person name="Podicherti R."/>
            <person name="Tsui H.-C.T."/>
            <person name="Winkler M.E."/>
        </authorList>
    </citation>
    <scope>NUCLEOTIDE SEQUENCE</scope>
</reference>
<gene>
    <name evidence="2" type="ORF">METZ01_LOCUS416050</name>
</gene>
<evidence type="ECO:0000256" key="1">
    <source>
        <dbReference type="SAM" id="Phobius"/>
    </source>
</evidence>
<keyword evidence="1" id="KW-1133">Transmembrane helix</keyword>
<organism evidence="2">
    <name type="scientific">marine metagenome</name>
    <dbReference type="NCBI Taxonomy" id="408172"/>
    <lineage>
        <taxon>unclassified sequences</taxon>
        <taxon>metagenomes</taxon>
        <taxon>ecological metagenomes</taxon>
    </lineage>
</organism>
<evidence type="ECO:0000313" key="2">
    <source>
        <dbReference type="EMBL" id="SVD63196.1"/>
    </source>
</evidence>
<dbReference type="Pfam" id="PF09852">
    <property type="entry name" value="DUF2079"/>
    <property type="match status" value="1"/>
</dbReference>
<dbReference type="InterPro" id="IPR018650">
    <property type="entry name" value="STSV1_Orf64"/>
</dbReference>
<name>A0A382WW99_9ZZZZ</name>
<keyword evidence="1" id="KW-0472">Membrane</keyword>
<keyword evidence="1" id="KW-0812">Transmembrane</keyword>
<accession>A0A382WW99</accession>
<dbReference type="AlphaFoldDB" id="A0A382WW99"/>
<sequence>MPFIKNNNKVGLNFLVVGILVWWSGVAGRDLYMVLVLIGLLIMIFQVSDAKDFKDVFGSFLSVREKISPRALMYLLFVHGVLLAVTAVFKQYSYQWNIWDVGIYSNILFNISNWEFYSSYYQSHNWGDHFTPSMSFISLLFSLYPSTHWMTLSKVFAYIISPLIIWEICWKIFQNKNHASFFGIAIGFFWLFFYSPIVNSLYFAFHPSALAAPAIFYAFLCLIKKSWWRFA</sequence>
<feature type="transmembrane region" description="Helical" evidence="1">
    <location>
        <begin position="180"/>
        <end position="197"/>
    </location>
</feature>
<feature type="transmembrane region" description="Helical" evidence="1">
    <location>
        <begin position="203"/>
        <end position="223"/>
    </location>
</feature>
<proteinExistence type="predicted"/>